<dbReference type="AlphaFoldDB" id="A0A3B0YUF1"/>
<dbReference type="InterPro" id="IPR036291">
    <property type="entry name" value="NAD(P)-bd_dom_sf"/>
</dbReference>
<dbReference type="SUPFAM" id="SSF51735">
    <property type="entry name" value="NAD(P)-binding Rossmann-fold domains"/>
    <property type="match status" value="1"/>
</dbReference>
<proteinExistence type="inferred from homology"/>
<dbReference type="CDD" id="cd05374">
    <property type="entry name" value="17beta-HSD-like_SDR_c"/>
    <property type="match status" value="1"/>
</dbReference>
<dbReference type="InterPro" id="IPR020904">
    <property type="entry name" value="Sc_DH/Rdtase_CS"/>
</dbReference>
<evidence type="ECO:0000256" key="1">
    <source>
        <dbReference type="ARBA" id="ARBA00006484"/>
    </source>
</evidence>
<organism evidence="3">
    <name type="scientific">hydrothermal vent metagenome</name>
    <dbReference type="NCBI Taxonomy" id="652676"/>
    <lineage>
        <taxon>unclassified sequences</taxon>
        <taxon>metagenomes</taxon>
        <taxon>ecological metagenomes</taxon>
    </lineage>
</organism>
<accession>A0A3B0YUF1</accession>
<gene>
    <name evidence="3" type="ORF">MNBD_GAMMA14-1656</name>
</gene>
<protein>
    <submittedName>
        <fullName evidence="3">NAD(P)-dependent oxidoreductase EC-YbbO</fullName>
    </submittedName>
</protein>
<comment type="similarity">
    <text evidence="1">Belongs to the short-chain dehydrogenases/reductases (SDR) family.</text>
</comment>
<name>A0A3B0YUF1_9ZZZZ</name>
<dbReference type="EMBL" id="UOFM01000508">
    <property type="protein sequence ID" value="VAW83041.1"/>
    <property type="molecule type" value="Genomic_DNA"/>
</dbReference>
<dbReference type="GO" id="GO:0016491">
    <property type="term" value="F:oxidoreductase activity"/>
    <property type="evidence" value="ECO:0007669"/>
    <property type="project" value="UniProtKB-KW"/>
</dbReference>
<dbReference type="PANTHER" id="PTHR44169:SF6">
    <property type="entry name" value="NADPH-DEPENDENT 1-ACYLDIHYDROXYACETONE PHOSPHATE REDUCTASE"/>
    <property type="match status" value="1"/>
</dbReference>
<dbReference type="PROSITE" id="PS00061">
    <property type="entry name" value="ADH_SHORT"/>
    <property type="match status" value="1"/>
</dbReference>
<dbReference type="PANTHER" id="PTHR44169">
    <property type="entry name" value="NADPH-DEPENDENT 1-ACYLDIHYDROXYACETONE PHOSPHATE REDUCTASE"/>
    <property type="match status" value="1"/>
</dbReference>
<dbReference type="Pfam" id="PF00106">
    <property type="entry name" value="adh_short"/>
    <property type="match status" value="1"/>
</dbReference>
<evidence type="ECO:0000313" key="3">
    <source>
        <dbReference type="EMBL" id="VAW83041.1"/>
    </source>
</evidence>
<dbReference type="Gene3D" id="3.40.50.720">
    <property type="entry name" value="NAD(P)-binding Rossmann-like Domain"/>
    <property type="match status" value="1"/>
</dbReference>
<sequence>MVRASSRGKAVLVTGCSSGIGYCAAQVLQKHGYRVIASARNMNDVMRLNKEGLDCIQLDLDDSTSISKAVEAVAERTGQHLYGLFNNAGFGQPGAVEDLSREVLRAQFETNVFGTLELTNHILPWMRNAGEGRIIQNSSVLGFVSLAYRGGYNASKYALEGLYDTLRLELAGTNIFPVLIEPGPIISRFRENAFAAYKRNIDIEHSVHHEAYLATEKRLAQKGPAVPFTLPPEAVVEKLLTALTHPQPKGRYYVTFPTYLFGTLKRLLTTRALDSMMLKVSRDEQGEKNRT</sequence>
<dbReference type="PRINTS" id="PR00081">
    <property type="entry name" value="GDHRDH"/>
</dbReference>
<keyword evidence="2" id="KW-0560">Oxidoreductase</keyword>
<dbReference type="InterPro" id="IPR002347">
    <property type="entry name" value="SDR_fam"/>
</dbReference>
<evidence type="ECO:0000256" key="2">
    <source>
        <dbReference type="ARBA" id="ARBA00023002"/>
    </source>
</evidence>
<reference evidence="3" key="1">
    <citation type="submission" date="2018-06" db="EMBL/GenBank/DDBJ databases">
        <authorList>
            <person name="Zhirakovskaya E."/>
        </authorList>
    </citation>
    <scope>NUCLEOTIDE SEQUENCE</scope>
</reference>